<evidence type="ECO:0000256" key="1">
    <source>
        <dbReference type="SAM" id="MobiDB-lite"/>
    </source>
</evidence>
<evidence type="ECO:0000313" key="3">
    <source>
        <dbReference type="EMBL" id="KHN71432.1"/>
    </source>
</evidence>
<dbReference type="EMBL" id="JPKZ01022247">
    <property type="protein sequence ID" value="KHN71432.1"/>
    <property type="molecule type" value="Genomic_DNA"/>
</dbReference>
<dbReference type="AlphaFoldDB" id="A0A0B2UQK1"/>
<proteinExistence type="predicted"/>
<reference evidence="3 4" key="1">
    <citation type="submission" date="2014-11" db="EMBL/GenBank/DDBJ databases">
        <title>Genetic blueprint of the zoonotic pathogen Toxocara canis.</title>
        <authorList>
            <person name="Zhu X.-Q."/>
            <person name="Korhonen P.K."/>
            <person name="Cai H."/>
            <person name="Young N.D."/>
            <person name="Nejsum P."/>
            <person name="von Samson-Himmelstjerna G."/>
            <person name="Boag P.R."/>
            <person name="Tan P."/>
            <person name="Li Q."/>
            <person name="Min J."/>
            <person name="Yang Y."/>
            <person name="Wang X."/>
            <person name="Fang X."/>
            <person name="Hall R.S."/>
            <person name="Hofmann A."/>
            <person name="Sternberg P.W."/>
            <person name="Jex A.R."/>
            <person name="Gasser R.B."/>
        </authorList>
    </citation>
    <scope>NUCLEOTIDE SEQUENCE [LARGE SCALE GENOMIC DNA]</scope>
    <source>
        <strain evidence="3">PN_DK_2014</strain>
    </source>
</reference>
<comment type="caution">
    <text evidence="3">The sequence shown here is derived from an EMBL/GenBank/DDBJ whole genome shotgun (WGS) entry which is preliminary data.</text>
</comment>
<gene>
    <name evidence="3" type="ORF">Tcan_00915</name>
</gene>
<feature type="region of interest" description="Disordered" evidence="1">
    <location>
        <begin position="75"/>
        <end position="108"/>
    </location>
</feature>
<feature type="non-terminal residue" evidence="3">
    <location>
        <position position="1"/>
    </location>
</feature>
<feature type="domain" description="CCHC-type" evidence="2">
    <location>
        <begin position="169"/>
        <end position="185"/>
    </location>
</feature>
<dbReference type="GO" id="GO:0008270">
    <property type="term" value="F:zinc ion binding"/>
    <property type="evidence" value="ECO:0007669"/>
    <property type="project" value="InterPro"/>
</dbReference>
<organism evidence="3 4">
    <name type="scientific">Toxocara canis</name>
    <name type="common">Canine roundworm</name>
    <dbReference type="NCBI Taxonomy" id="6265"/>
    <lineage>
        <taxon>Eukaryota</taxon>
        <taxon>Metazoa</taxon>
        <taxon>Ecdysozoa</taxon>
        <taxon>Nematoda</taxon>
        <taxon>Chromadorea</taxon>
        <taxon>Rhabditida</taxon>
        <taxon>Spirurina</taxon>
        <taxon>Ascaridomorpha</taxon>
        <taxon>Ascaridoidea</taxon>
        <taxon>Toxocaridae</taxon>
        <taxon>Toxocara</taxon>
    </lineage>
</organism>
<dbReference type="InterPro" id="IPR001878">
    <property type="entry name" value="Znf_CCHC"/>
</dbReference>
<evidence type="ECO:0000259" key="2">
    <source>
        <dbReference type="SMART" id="SM00343"/>
    </source>
</evidence>
<feature type="compositionally biased region" description="Basic and acidic residues" evidence="1">
    <location>
        <begin position="20"/>
        <end position="29"/>
    </location>
</feature>
<dbReference type="Gene3D" id="4.10.60.10">
    <property type="entry name" value="Zinc finger, CCHC-type"/>
    <property type="match status" value="1"/>
</dbReference>
<feature type="domain" description="CCHC-type" evidence="2">
    <location>
        <begin position="150"/>
        <end position="166"/>
    </location>
</feature>
<feature type="region of interest" description="Disordered" evidence="1">
    <location>
        <begin position="20"/>
        <end position="46"/>
    </location>
</feature>
<sequence length="303" mass="34355">ASAQPSRTQLLQRKCEHDFYDRASVKGDGRPNQQSSPGDNSGKQSAEFLSEITSANSIQNSRAAQMVTRALNKRKGDEATLIRKRKPRSRQRLLNSEASTSRHPKSPDNKVLRVAKNRHVLSATLIIGQHCALAFKTSKHARTVAKKLKLCRRCLRKDHYAESCPSRRQCHYCRSTNHHQALCTSKAKRADFKDSSMVKVVELSSQQATGSIQATHATLDRNYSRKLLQLITNRFCCLRLQQRSLIHVPPSRVRPLPFFSTLAVIELLSLWNSHNNSGYPLLQKSVWQSTVLAQHPFRRFPPT</sequence>
<feature type="compositionally biased region" description="Polar residues" evidence="1">
    <location>
        <begin position="31"/>
        <end position="44"/>
    </location>
</feature>
<feature type="compositionally biased region" description="Polar residues" evidence="1">
    <location>
        <begin position="92"/>
        <end position="101"/>
    </location>
</feature>
<dbReference type="GO" id="GO:0003676">
    <property type="term" value="F:nucleic acid binding"/>
    <property type="evidence" value="ECO:0007669"/>
    <property type="project" value="InterPro"/>
</dbReference>
<keyword evidence="4" id="KW-1185">Reference proteome</keyword>
<dbReference type="SMART" id="SM00343">
    <property type="entry name" value="ZnF_C2HC"/>
    <property type="match status" value="2"/>
</dbReference>
<dbReference type="Proteomes" id="UP000031036">
    <property type="component" value="Unassembled WGS sequence"/>
</dbReference>
<feature type="non-terminal residue" evidence="3">
    <location>
        <position position="303"/>
    </location>
</feature>
<feature type="compositionally biased region" description="Basic residues" evidence="1">
    <location>
        <begin position="82"/>
        <end position="91"/>
    </location>
</feature>
<accession>A0A0B2UQK1</accession>
<evidence type="ECO:0000313" key="4">
    <source>
        <dbReference type="Proteomes" id="UP000031036"/>
    </source>
</evidence>
<protein>
    <recommendedName>
        <fullName evidence="2">CCHC-type domain-containing protein</fullName>
    </recommendedName>
</protein>
<name>A0A0B2UQK1_TOXCA</name>